<dbReference type="GO" id="GO:0016779">
    <property type="term" value="F:nucleotidyltransferase activity"/>
    <property type="evidence" value="ECO:0007669"/>
    <property type="project" value="InterPro"/>
</dbReference>
<dbReference type="AlphaFoldDB" id="A0A7W9MWR8"/>
<dbReference type="Gene3D" id="3.30.460.10">
    <property type="entry name" value="Beta Polymerase, domain 2"/>
    <property type="match status" value="1"/>
</dbReference>
<proteinExistence type="predicted"/>
<accession>A0A7W9MWR8</accession>
<keyword evidence="3" id="KW-1185">Reference proteome</keyword>
<evidence type="ECO:0000313" key="2">
    <source>
        <dbReference type="EMBL" id="MBB5838293.1"/>
    </source>
</evidence>
<organism evidence="2 3">
    <name type="scientific">Kribbella italica</name>
    <dbReference type="NCBI Taxonomy" id="1540520"/>
    <lineage>
        <taxon>Bacteria</taxon>
        <taxon>Bacillati</taxon>
        <taxon>Actinomycetota</taxon>
        <taxon>Actinomycetes</taxon>
        <taxon>Propionibacteriales</taxon>
        <taxon>Kribbellaceae</taxon>
        <taxon>Kribbella</taxon>
    </lineage>
</organism>
<dbReference type="EMBL" id="JACHMY010000001">
    <property type="protein sequence ID" value="MBB5838293.1"/>
    <property type="molecule type" value="Genomic_DNA"/>
</dbReference>
<gene>
    <name evidence="2" type="ORF">HDA39_005027</name>
</gene>
<dbReference type="Proteomes" id="UP000549971">
    <property type="component" value="Unassembled WGS sequence"/>
</dbReference>
<reference evidence="2 3" key="1">
    <citation type="submission" date="2020-08" db="EMBL/GenBank/DDBJ databases">
        <title>Sequencing the genomes of 1000 actinobacteria strains.</title>
        <authorList>
            <person name="Klenk H.-P."/>
        </authorList>
    </citation>
    <scope>NUCLEOTIDE SEQUENCE [LARGE SCALE GENOMIC DNA]</scope>
    <source>
        <strain evidence="2 3">DSM 28967</strain>
    </source>
</reference>
<dbReference type="InterPro" id="IPR002934">
    <property type="entry name" value="Polymerase_NTP_transf_dom"/>
</dbReference>
<name>A0A7W9MWR8_9ACTN</name>
<feature type="domain" description="Polymerase nucleotidyl transferase" evidence="1">
    <location>
        <begin position="14"/>
        <end position="51"/>
    </location>
</feature>
<comment type="caution">
    <text evidence="2">The sequence shown here is derived from an EMBL/GenBank/DDBJ whole genome shotgun (WGS) entry which is preliminary data.</text>
</comment>
<dbReference type="RefSeq" id="WP_184798968.1">
    <property type="nucleotide sequence ID" value="NZ_JACHMY010000001.1"/>
</dbReference>
<protein>
    <recommendedName>
        <fullName evidence="1">Polymerase nucleotidyl transferase domain-containing protein</fullName>
    </recommendedName>
</protein>
<dbReference type="CDD" id="cd05403">
    <property type="entry name" value="NT_KNTase_like"/>
    <property type="match status" value="1"/>
</dbReference>
<dbReference type="SUPFAM" id="SSF81301">
    <property type="entry name" value="Nucleotidyltransferase"/>
    <property type="match status" value="1"/>
</dbReference>
<evidence type="ECO:0000259" key="1">
    <source>
        <dbReference type="Pfam" id="PF01909"/>
    </source>
</evidence>
<sequence>MNRTELLTWATDHLRTDSRVRGVWITGSTARGTDDEFSDLDLLAVVPDPAGAVVEDWLVAVRRAMPLVYHQVLDFGPTVVVNHIVGDDWLRFDLLIGPPDVLRGLSRRTAKVVFDHDQIDLPEEGPVARPSADVVAKVVPEFLRVAALLPVALGREDYVVAASGSTLLRTMLIQLMVESVEVEDRGGALHLSTLLAPQHYRTLEALPAIVATRESAIDFQRSCLDAFLPLALDLCRRTGVTWPDEFATAVRRRLAAVFAP</sequence>
<evidence type="ECO:0000313" key="3">
    <source>
        <dbReference type="Proteomes" id="UP000549971"/>
    </source>
</evidence>
<dbReference type="InterPro" id="IPR043519">
    <property type="entry name" value="NT_sf"/>
</dbReference>
<dbReference type="Pfam" id="PF01909">
    <property type="entry name" value="NTP_transf_2"/>
    <property type="match status" value="1"/>
</dbReference>